<proteinExistence type="predicted"/>
<sequence>MMTRLLKQDWDSLCQRWGGGAEDAVSGNDGDGADVDRNEVDGAEGGDQEAASSAPAPPPLPQAIPVNSRVIIPATLCVITRLFIFVVTPAYKLNTSSISLQNKQEQSPDRAADANKLHALRYLLFQLLLHVLLGPGEYSETASELVMCCKKAFSISDIPESYAEDGLEVDTTPEWINVLVDTLLSLLPQLSPPMRSAIEQVIKKNLRPARHPDPESEDDDNDDDEEDFINIEDEEIDQAETGETGENDEQTDDSEAVVEAEETNKENPEASDDSDSGMDDDAMFRMVTYIAQIFKEKNQAGGKPQVLTVYSNLARVFVNPHTAEVSEQLVQRVWGILQKQIFKAKDHPRADDTQLSTLESLLERNLKLTSKPLKREKAATNPSKQSASWNRQKMVSSFAQNSTFWILKIIDSRNFSEFQLQRVFDIFRDVTAGYFDSKKSQIKSEFLKEIFRRRPWIGHNVFGFLLEKCGSAKSGFRRIEALDLVVEILKSLDAASTKDGDQNASRKIVKGNLPKLSNLMKELVINMPDKQSRRAEMQKFCPKTIQILSRVNLIKNFLKSLAPEVQAALESQLSEQFIK</sequence>
<name>A0ACB9KGX1_BAUVA</name>
<dbReference type="EMBL" id="CM039439">
    <property type="protein sequence ID" value="KAI4296469.1"/>
    <property type="molecule type" value="Genomic_DNA"/>
</dbReference>
<reference evidence="1 2" key="1">
    <citation type="journal article" date="2022" name="DNA Res.">
        <title>Chromosomal-level genome assembly of the orchid tree Bauhinia variegata (Leguminosae; Cercidoideae) supports the allotetraploid origin hypothesis of Bauhinia.</title>
        <authorList>
            <person name="Zhong Y."/>
            <person name="Chen Y."/>
            <person name="Zheng D."/>
            <person name="Pang J."/>
            <person name="Liu Y."/>
            <person name="Luo S."/>
            <person name="Meng S."/>
            <person name="Qian L."/>
            <person name="Wei D."/>
            <person name="Dai S."/>
            <person name="Zhou R."/>
        </authorList>
    </citation>
    <scope>NUCLEOTIDE SEQUENCE [LARGE SCALE GENOMIC DNA]</scope>
    <source>
        <strain evidence="1">BV-YZ2020</strain>
    </source>
</reference>
<comment type="caution">
    <text evidence="1">The sequence shown here is derived from an EMBL/GenBank/DDBJ whole genome shotgun (WGS) entry which is preliminary data.</text>
</comment>
<protein>
    <submittedName>
        <fullName evidence="1">Uncharacterized protein</fullName>
    </submittedName>
</protein>
<dbReference type="Proteomes" id="UP000828941">
    <property type="component" value="Chromosome 14"/>
</dbReference>
<accession>A0ACB9KGX1</accession>
<evidence type="ECO:0000313" key="1">
    <source>
        <dbReference type="EMBL" id="KAI4296469.1"/>
    </source>
</evidence>
<organism evidence="1 2">
    <name type="scientific">Bauhinia variegata</name>
    <name type="common">Purple orchid tree</name>
    <name type="synonym">Phanera variegata</name>
    <dbReference type="NCBI Taxonomy" id="167791"/>
    <lineage>
        <taxon>Eukaryota</taxon>
        <taxon>Viridiplantae</taxon>
        <taxon>Streptophyta</taxon>
        <taxon>Embryophyta</taxon>
        <taxon>Tracheophyta</taxon>
        <taxon>Spermatophyta</taxon>
        <taxon>Magnoliopsida</taxon>
        <taxon>eudicotyledons</taxon>
        <taxon>Gunneridae</taxon>
        <taxon>Pentapetalae</taxon>
        <taxon>rosids</taxon>
        <taxon>fabids</taxon>
        <taxon>Fabales</taxon>
        <taxon>Fabaceae</taxon>
        <taxon>Cercidoideae</taxon>
        <taxon>Cercideae</taxon>
        <taxon>Bauhiniinae</taxon>
        <taxon>Bauhinia</taxon>
    </lineage>
</organism>
<evidence type="ECO:0000313" key="2">
    <source>
        <dbReference type="Proteomes" id="UP000828941"/>
    </source>
</evidence>
<gene>
    <name evidence="1" type="ORF">L6164_036425</name>
</gene>
<keyword evidence="2" id="KW-1185">Reference proteome</keyword>